<dbReference type="InterPro" id="IPR036864">
    <property type="entry name" value="Zn2-C6_fun-type_DNA-bd_sf"/>
</dbReference>
<dbReference type="GO" id="GO:0000981">
    <property type="term" value="F:DNA-binding transcription factor activity, RNA polymerase II-specific"/>
    <property type="evidence" value="ECO:0007669"/>
    <property type="project" value="InterPro"/>
</dbReference>
<gene>
    <name evidence="8" type="ORF">VSDG_08186</name>
</gene>
<evidence type="ECO:0000256" key="3">
    <source>
        <dbReference type="ARBA" id="ARBA00023015"/>
    </source>
</evidence>
<dbReference type="CDD" id="cd00067">
    <property type="entry name" value="GAL4"/>
    <property type="match status" value="1"/>
</dbReference>
<dbReference type="GO" id="GO:0003677">
    <property type="term" value="F:DNA binding"/>
    <property type="evidence" value="ECO:0007669"/>
    <property type="project" value="InterPro"/>
</dbReference>
<feature type="region of interest" description="Disordered" evidence="6">
    <location>
        <begin position="788"/>
        <end position="846"/>
    </location>
</feature>
<feature type="compositionally biased region" description="Low complexity" evidence="6">
    <location>
        <begin position="790"/>
        <end position="802"/>
    </location>
</feature>
<organism evidence="8 9">
    <name type="scientific">Cytospora chrysosperma</name>
    <name type="common">Cytospora canker fungus</name>
    <name type="synonym">Sphaeria chrysosperma</name>
    <dbReference type="NCBI Taxonomy" id="252740"/>
    <lineage>
        <taxon>Eukaryota</taxon>
        <taxon>Fungi</taxon>
        <taxon>Dikarya</taxon>
        <taxon>Ascomycota</taxon>
        <taxon>Pezizomycotina</taxon>
        <taxon>Sordariomycetes</taxon>
        <taxon>Sordariomycetidae</taxon>
        <taxon>Diaporthales</taxon>
        <taxon>Cytosporaceae</taxon>
        <taxon>Cytospora</taxon>
    </lineage>
</organism>
<dbReference type="GO" id="GO:0006351">
    <property type="term" value="P:DNA-templated transcription"/>
    <property type="evidence" value="ECO:0007669"/>
    <property type="project" value="InterPro"/>
</dbReference>
<keyword evidence="2" id="KW-0479">Metal-binding</keyword>
<reference evidence="8 9" key="1">
    <citation type="submission" date="2015-09" db="EMBL/GenBank/DDBJ databases">
        <title>Host preference determinants of Valsa canker pathogens revealed by comparative genomics.</title>
        <authorList>
            <person name="Yin Z."/>
            <person name="Huang L."/>
        </authorList>
    </citation>
    <scope>NUCLEOTIDE SEQUENCE [LARGE SCALE GENOMIC DNA]</scope>
    <source>
        <strain evidence="8 9">YSFL</strain>
    </source>
</reference>
<dbReference type="AlphaFoldDB" id="A0A423VH44"/>
<dbReference type="OrthoDB" id="4456959at2759"/>
<dbReference type="InterPro" id="IPR007219">
    <property type="entry name" value="XnlR_reg_dom"/>
</dbReference>
<evidence type="ECO:0000256" key="5">
    <source>
        <dbReference type="ARBA" id="ARBA00023242"/>
    </source>
</evidence>
<dbReference type="STRING" id="252740.A0A423VH44"/>
<sequence>MSSEDVSPAEPAPDSDSGLEPLACVSCRSRKLKCDRTKPACTRCTRLKSECVYPESRRKPAFKRKNVKELEERLAQVEMLLKGTAGKAAASGTSVPNEAFPDEGFGVAEDDAQNTTLPGTGSHNCGKSPDPDAANGLFSWNLGPGVPAVAGFSGGNRTQPTGPMPFTMPDMHHRPGAENDGATRNELLGLGLFETLPPSEMIEDLHQTFFSKQHPLIPIVHPGRYMQAFYSGPHLRPPMALTYAIWTMAANGHEKYASYHDVFHRRARHYLTEDELKGEGEHFLTVAHAQAWALIATDEARCMWFTRAAMSAASCIKLIHMMGLHRLDDPNAAVEMAPTIAPPRDWTELEERRRVFWGALCIDSHASISTGWPCLINFDDVTTHLPSSEEAFNQCREEKTCQLEDIFTGSSYSSFAGAAIICHIFNQILKHVHRSKPSDCADNFQYGPYWNKHRELDNLLSSTFMYLPEQFQLPKNVRNPVAVHTNLNLHASVICLHNSAYEMADEHNLPEAVKQMSKTRLLTASQEIVSIMKLTNQSNAGYRSPLVALALYVASSVYIATAQDGGLGPVEKSNLEYLLAAMGAIGRLHMITSSFLRQAVVDLQRAGLLGVVRLPPGEMPADPGVPQMPCGNNIPLFARSRVSRYTGILPPLPGRLPLANPVGRRTPGRLVREVTHWNVDSRGHRDGEERREEGPEVQEEERPGNGNKRRRVATSPGTDTDPALLRPDNDPSLWFLTSPDTTTTTTTTTTSAQGSAPGGRFLQGQGRSETVVGDFRGAPSAVQFRLPHRAGSSAGSSPSAGAAAGGGGAGNNSGSTPSSTTQPSSGVSPGMMPPNEGMPPGQMAGAFGAASQDNAAVDLNDIFQGLDSWDVTGDGGQDAAALYAQVTEAMRGGGFVASSDNDGWMVLSEAGVPDSTWDTGQARGGGGG</sequence>
<dbReference type="GO" id="GO:0008270">
    <property type="term" value="F:zinc ion binding"/>
    <property type="evidence" value="ECO:0007669"/>
    <property type="project" value="InterPro"/>
</dbReference>
<feature type="domain" description="Zn(2)-C6 fungal-type" evidence="7">
    <location>
        <begin position="23"/>
        <end position="53"/>
    </location>
</feature>
<dbReference type="SMART" id="SM00066">
    <property type="entry name" value="GAL4"/>
    <property type="match status" value="1"/>
</dbReference>
<keyword evidence="5" id="KW-0539">Nucleus</keyword>
<evidence type="ECO:0000256" key="2">
    <source>
        <dbReference type="ARBA" id="ARBA00022723"/>
    </source>
</evidence>
<dbReference type="Gene3D" id="4.10.240.10">
    <property type="entry name" value="Zn(2)-C6 fungal-type DNA-binding domain"/>
    <property type="match status" value="1"/>
</dbReference>
<feature type="compositionally biased region" description="Low complexity" evidence="6">
    <location>
        <begin position="741"/>
        <end position="750"/>
    </location>
</feature>
<dbReference type="InterPro" id="IPR050815">
    <property type="entry name" value="TF_fung"/>
</dbReference>
<dbReference type="PANTHER" id="PTHR47338:SF10">
    <property type="entry name" value="TRANSCRIPTION FACTOR DOMAIN-CONTAINING PROTEIN-RELATED"/>
    <property type="match status" value="1"/>
</dbReference>
<feature type="compositionally biased region" description="Low complexity" evidence="6">
    <location>
        <begin position="812"/>
        <end position="841"/>
    </location>
</feature>
<feature type="region of interest" description="Disordered" evidence="6">
    <location>
        <begin position="658"/>
        <end position="765"/>
    </location>
</feature>
<comment type="caution">
    <text evidence="8">The sequence shown here is derived from an EMBL/GenBank/DDBJ whole genome shotgun (WGS) entry which is preliminary data.</text>
</comment>
<keyword evidence="3" id="KW-0805">Transcription regulation</keyword>
<keyword evidence="9" id="KW-1185">Reference proteome</keyword>
<evidence type="ECO:0000256" key="6">
    <source>
        <dbReference type="SAM" id="MobiDB-lite"/>
    </source>
</evidence>
<dbReference type="InterPro" id="IPR001138">
    <property type="entry name" value="Zn2Cys6_DnaBD"/>
</dbReference>
<keyword evidence="4" id="KW-0804">Transcription</keyword>
<feature type="compositionally biased region" description="Basic and acidic residues" evidence="6">
    <location>
        <begin position="670"/>
        <end position="694"/>
    </location>
</feature>
<dbReference type="PROSITE" id="PS00463">
    <property type="entry name" value="ZN2_CY6_FUNGAL_1"/>
    <property type="match status" value="1"/>
</dbReference>
<comment type="subcellular location">
    <subcellularLocation>
        <location evidence="1">Nucleus</location>
    </subcellularLocation>
</comment>
<dbReference type="Pfam" id="PF00172">
    <property type="entry name" value="Zn_clus"/>
    <property type="match status" value="1"/>
</dbReference>
<protein>
    <recommendedName>
        <fullName evidence="7">Zn(2)-C6 fungal-type domain-containing protein</fullName>
    </recommendedName>
</protein>
<name>A0A423VH44_CYTCH</name>
<dbReference type="GO" id="GO:0005634">
    <property type="term" value="C:nucleus"/>
    <property type="evidence" value="ECO:0007669"/>
    <property type="project" value="UniProtKB-SubCell"/>
</dbReference>
<dbReference type="PANTHER" id="PTHR47338">
    <property type="entry name" value="ZN(II)2CYS6 TRANSCRIPTION FACTOR (EUROFUNG)-RELATED"/>
    <property type="match status" value="1"/>
</dbReference>
<accession>A0A423VH44</accession>
<dbReference type="PROSITE" id="PS50048">
    <property type="entry name" value="ZN2_CY6_FUNGAL_2"/>
    <property type="match status" value="1"/>
</dbReference>
<evidence type="ECO:0000256" key="4">
    <source>
        <dbReference type="ARBA" id="ARBA00023163"/>
    </source>
</evidence>
<evidence type="ECO:0000259" key="7">
    <source>
        <dbReference type="PROSITE" id="PS50048"/>
    </source>
</evidence>
<dbReference type="EMBL" id="LJZO01000051">
    <property type="protein sequence ID" value="ROV90275.1"/>
    <property type="molecule type" value="Genomic_DNA"/>
</dbReference>
<evidence type="ECO:0000256" key="1">
    <source>
        <dbReference type="ARBA" id="ARBA00004123"/>
    </source>
</evidence>
<evidence type="ECO:0000313" key="9">
    <source>
        <dbReference type="Proteomes" id="UP000284375"/>
    </source>
</evidence>
<dbReference type="SUPFAM" id="SSF57701">
    <property type="entry name" value="Zn2/Cys6 DNA-binding domain"/>
    <property type="match status" value="1"/>
</dbReference>
<dbReference type="SMART" id="SM00906">
    <property type="entry name" value="Fungal_trans"/>
    <property type="match status" value="1"/>
</dbReference>
<evidence type="ECO:0000313" key="8">
    <source>
        <dbReference type="EMBL" id="ROV90275.1"/>
    </source>
</evidence>
<dbReference type="Proteomes" id="UP000284375">
    <property type="component" value="Unassembled WGS sequence"/>
</dbReference>
<dbReference type="Pfam" id="PF04082">
    <property type="entry name" value="Fungal_trans"/>
    <property type="match status" value="1"/>
</dbReference>
<proteinExistence type="predicted"/>
<dbReference type="CDD" id="cd12148">
    <property type="entry name" value="fungal_TF_MHR"/>
    <property type="match status" value="1"/>
</dbReference>
<feature type="region of interest" description="Disordered" evidence="6">
    <location>
        <begin position="1"/>
        <end position="21"/>
    </location>
</feature>